<dbReference type="Proteomes" id="UP000185622">
    <property type="component" value="Chromosome"/>
</dbReference>
<dbReference type="PANTHER" id="PTHR30035:SF3">
    <property type="entry name" value="INTERMEMBRANE PHOSPHOLIPID TRANSPORT SYSTEM LIPOPROTEIN MLAA"/>
    <property type="match status" value="1"/>
</dbReference>
<accession>A0ABN4XJ13</accession>
<dbReference type="PANTHER" id="PTHR30035">
    <property type="entry name" value="LIPOPROTEIN VACJ-RELATED"/>
    <property type="match status" value="1"/>
</dbReference>
<feature type="signal peptide" evidence="3">
    <location>
        <begin position="1"/>
        <end position="32"/>
    </location>
</feature>
<feature type="chain" id="PRO_5045746940" evidence="3">
    <location>
        <begin position="33"/>
        <end position="254"/>
    </location>
</feature>
<gene>
    <name evidence="4" type="ORF">BMG03_00280</name>
</gene>
<keyword evidence="2 3" id="KW-0732">Signal</keyword>
<evidence type="ECO:0000256" key="2">
    <source>
        <dbReference type="ARBA" id="ARBA00022729"/>
    </source>
</evidence>
<evidence type="ECO:0000256" key="1">
    <source>
        <dbReference type="ARBA" id="ARBA00010634"/>
    </source>
</evidence>
<dbReference type="Pfam" id="PF04333">
    <property type="entry name" value="MlaA"/>
    <property type="match status" value="1"/>
</dbReference>
<reference evidence="4 5" key="1">
    <citation type="submission" date="2017-01" db="EMBL/GenBank/DDBJ databases">
        <title>The complete genome sequence of a sulfur-oxidizing marine bacterium Thioclava sp. 25B10_4T.</title>
        <authorList>
            <person name="Liu Y."/>
            <person name="Lai Q."/>
            <person name="Shao Z."/>
        </authorList>
    </citation>
    <scope>NUCLEOTIDE SEQUENCE [LARGE SCALE GENOMIC DNA]</scope>
    <source>
        <strain evidence="4 5">25B10_4</strain>
    </source>
</reference>
<evidence type="ECO:0000313" key="5">
    <source>
        <dbReference type="Proteomes" id="UP000185622"/>
    </source>
</evidence>
<evidence type="ECO:0000313" key="4">
    <source>
        <dbReference type="EMBL" id="AQS49636.1"/>
    </source>
</evidence>
<dbReference type="PRINTS" id="PR01805">
    <property type="entry name" value="VACJLIPOPROT"/>
</dbReference>
<keyword evidence="5" id="KW-1185">Reference proteome</keyword>
<proteinExistence type="inferred from homology"/>
<organism evidence="4 5">
    <name type="scientific">Thioclava nitratireducens</name>
    <dbReference type="NCBI Taxonomy" id="1915078"/>
    <lineage>
        <taxon>Bacteria</taxon>
        <taxon>Pseudomonadati</taxon>
        <taxon>Pseudomonadota</taxon>
        <taxon>Alphaproteobacteria</taxon>
        <taxon>Rhodobacterales</taxon>
        <taxon>Paracoccaceae</taxon>
        <taxon>Thioclava</taxon>
    </lineage>
</organism>
<sequence length="254" mass="27470">MEQRASARPRALRPAVALIAALALGMAACAPAPPATGIHDPYEATNRKTHAFNKQLDSAFFRGDPADTSPPGPLTKTLYNVGSNLSLPGKVLNSLLQGRPEPAVKNTFRFFINSTIGLGGIFDPAGTDFSLPETDTDFGETLHVWGVGEGNYQELPIFGPSTTRDTVGMVVDFVIDPLNALPDKERIAAGALRFGGKIAKRDMYGTTVDSILYDSADSYAQSRLLYLQNRRYELNGEEASDANAYDPYEDLLPQ</sequence>
<dbReference type="EMBL" id="CP019437">
    <property type="protein sequence ID" value="AQS49636.1"/>
    <property type="molecule type" value="Genomic_DNA"/>
</dbReference>
<evidence type="ECO:0000256" key="3">
    <source>
        <dbReference type="SAM" id="SignalP"/>
    </source>
</evidence>
<dbReference type="PROSITE" id="PS51257">
    <property type="entry name" value="PROKAR_LIPOPROTEIN"/>
    <property type="match status" value="1"/>
</dbReference>
<comment type="similarity">
    <text evidence="1">Belongs to the MlaA family.</text>
</comment>
<dbReference type="InterPro" id="IPR007428">
    <property type="entry name" value="MlaA"/>
</dbReference>
<name>A0ABN4XJ13_9RHOB</name>
<protein>
    <submittedName>
        <fullName evidence="4">ABC transporter</fullName>
    </submittedName>
</protein>